<dbReference type="PANTHER" id="PTHR42855">
    <property type="entry name" value="ABC TRANSPORTER ATP-BINDING SUBUNIT"/>
    <property type="match status" value="1"/>
</dbReference>
<keyword evidence="3 7" id="KW-0067">ATP-binding</keyword>
<feature type="domain" description="ABC transporter" evidence="6">
    <location>
        <begin position="320"/>
        <end position="538"/>
    </location>
</feature>
<dbReference type="EC" id="3.6.3.-" evidence="7"/>
<keyword evidence="1" id="KW-0677">Repeat</keyword>
<evidence type="ECO:0000313" key="7">
    <source>
        <dbReference type="EMBL" id="CEE01812.1"/>
    </source>
</evidence>
<dbReference type="Proteomes" id="UP000040576">
    <property type="component" value="Unassembled WGS sequence"/>
</dbReference>
<sequence>MRILTANQLGKTIGEKQIFKDISFSIGEKERIGLIGVNGTGKSTLLKIIAGIDDLDQGEFTKPNDYSISILLQDPILNNELTVLEQILARDTKINQTIRAYETVITQLNNDPDNEKLLNRLFDLQKKMDELGGWDVSSRAKTMLTKLGLTDFNEKIRNLSGGQKKRVALAEVLMDQADLLLLDEPTNHLDYEMIEWLQDELAKHPASILFVTHDRYFLDAVSNRIFELYQGSLYVYKGNYANYLEAKAVRQVESVRQREKAENLYRKELTWIRRGAQARSTKQKARIQRFEKLEEDIRKKGDMQNIDIAFSGTRLGKDVIEIKEAYKTFGQKTILAGFDMLVKPGDRIGIVGQNGSGKSTLLNIIAGKEPLDQGTITIGQTVKLAYYTQESVDMDVNRRMIEYIRETGDVIHTKEGQTISAAQMLERFLFPMHTHGTVIRKLSGGERRRLYLLKLLMEEPNVLLLDEPTNDLDTETLTVLEQFLEDFSGVVITVSHDRYFLDKVCDELLIFQGNGVIDKYIGSYTEYLQMIAGQQEKNVKKPVSPKKQNPQENQPIKKKLTFAEKKEWEEIDGKIAAAEKKLAQIKKEMESSGSDFSLLQELMIEEEKWNNELEYLIERWAYLAERAEG</sequence>
<dbReference type="InterPro" id="IPR032781">
    <property type="entry name" value="ABC_tran_Xtn"/>
</dbReference>
<evidence type="ECO:0000256" key="2">
    <source>
        <dbReference type="ARBA" id="ARBA00022741"/>
    </source>
</evidence>
<dbReference type="InterPro" id="IPR003593">
    <property type="entry name" value="AAA+_ATPase"/>
</dbReference>
<feature type="region of interest" description="Disordered" evidence="5">
    <location>
        <begin position="539"/>
        <end position="558"/>
    </location>
</feature>
<dbReference type="EMBL" id="CCRF01000061">
    <property type="protein sequence ID" value="CEE01812.1"/>
    <property type="molecule type" value="Genomic_DNA"/>
</dbReference>
<dbReference type="GO" id="GO:0005524">
    <property type="term" value="F:ATP binding"/>
    <property type="evidence" value="ECO:0007669"/>
    <property type="project" value="UniProtKB-KW"/>
</dbReference>
<dbReference type="SMART" id="SM00382">
    <property type="entry name" value="AAA"/>
    <property type="match status" value="2"/>
</dbReference>
<protein>
    <submittedName>
        <fullName evidence="7">Putative ABC transporter ATP-binding protein YfmR</fullName>
        <ecNumber evidence="7">3.6.3.-</ecNumber>
    </submittedName>
</protein>
<feature type="coiled-coil region" evidence="4">
    <location>
        <begin position="568"/>
        <end position="619"/>
    </location>
</feature>
<accession>A0A090IVV2</accession>
<dbReference type="PANTHER" id="PTHR42855:SF1">
    <property type="entry name" value="ABC TRANSPORTER DOMAIN-CONTAINING PROTEIN"/>
    <property type="match status" value="1"/>
</dbReference>
<dbReference type="Pfam" id="PF12848">
    <property type="entry name" value="ABC_tran_Xtn"/>
    <property type="match status" value="1"/>
</dbReference>
<keyword evidence="7" id="KW-0378">Hydrolase</keyword>
<dbReference type="Pfam" id="PF16326">
    <property type="entry name" value="ABC_tran_CTD"/>
    <property type="match status" value="1"/>
</dbReference>
<organism evidence="7 8">
    <name type="scientific">Caldibacillus thermoamylovorans</name>
    <dbReference type="NCBI Taxonomy" id="35841"/>
    <lineage>
        <taxon>Bacteria</taxon>
        <taxon>Bacillati</taxon>
        <taxon>Bacillota</taxon>
        <taxon>Bacilli</taxon>
        <taxon>Bacillales</taxon>
        <taxon>Bacillaceae</taxon>
        <taxon>Caldibacillus</taxon>
    </lineage>
</organism>
<keyword evidence="2" id="KW-0547">Nucleotide-binding</keyword>
<gene>
    <name evidence="7" type="primary">yfmR</name>
    <name evidence="7" type="ORF">BT1A1_1990</name>
</gene>
<evidence type="ECO:0000259" key="6">
    <source>
        <dbReference type="PROSITE" id="PS50893"/>
    </source>
</evidence>
<keyword evidence="4" id="KW-0175">Coiled coil</keyword>
<dbReference type="GO" id="GO:0016887">
    <property type="term" value="F:ATP hydrolysis activity"/>
    <property type="evidence" value="ECO:0007669"/>
    <property type="project" value="InterPro"/>
</dbReference>
<dbReference type="GO" id="GO:0003677">
    <property type="term" value="F:DNA binding"/>
    <property type="evidence" value="ECO:0007669"/>
    <property type="project" value="InterPro"/>
</dbReference>
<dbReference type="PROSITE" id="PS50893">
    <property type="entry name" value="ABC_TRANSPORTER_2"/>
    <property type="match status" value="2"/>
</dbReference>
<dbReference type="Gene3D" id="1.10.287.380">
    <property type="entry name" value="Valyl-tRNA synthetase, C-terminal domain"/>
    <property type="match status" value="1"/>
</dbReference>
<dbReference type="FunFam" id="3.40.50.300:FF:000011">
    <property type="entry name" value="Putative ABC transporter ATP-binding component"/>
    <property type="match status" value="1"/>
</dbReference>
<dbReference type="InterPro" id="IPR032524">
    <property type="entry name" value="ABC_tran_C"/>
</dbReference>
<evidence type="ECO:0000313" key="8">
    <source>
        <dbReference type="Proteomes" id="UP000040576"/>
    </source>
</evidence>
<dbReference type="RefSeq" id="WP_034770539.1">
    <property type="nucleotide sequence ID" value="NZ_CP155467.1"/>
</dbReference>
<dbReference type="InterPro" id="IPR027417">
    <property type="entry name" value="P-loop_NTPase"/>
</dbReference>
<dbReference type="InterPro" id="IPR003439">
    <property type="entry name" value="ABC_transporter-like_ATP-bd"/>
</dbReference>
<evidence type="ECO:0000256" key="3">
    <source>
        <dbReference type="ARBA" id="ARBA00022840"/>
    </source>
</evidence>
<dbReference type="FunFam" id="3.40.50.300:FF:000309">
    <property type="entry name" value="ABC transporter ATP-binding protein"/>
    <property type="match status" value="1"/>
</dbReference>
<reference evidence="7 8" key="1">
    <citation type="submission" date="2014-07" db="EMBL/GenBank/DDBJ databases">
        <authorList>
            <person name="Wibberg Daniel"/>
        </authorList>
    </citation>
    <scope>NUCLEOTIDE SEQUENCE [LARGE SCALE GENOMIC DNA]</scope>
</reference>
<dbReference type="SUPFAM" id="SSF52540">
    <property type="entry name" value="P-loop containing nucleoside triphosphate hydrolases"/>
    <property type="match status" value="2"/>
</dbReference>
<feature type="domain" description="ABC transporter" evidence="6">
    <location>
        <begin position="4"/>
        <end position="255"/>
    </location>
</feature>
<evidence type="ECO:0000256" key="1">
    <source>
        <dbReference type="ARBA" id="ARBA00022737"/>
    </source>
</evidence>
<dbReference type="InterPro" id="IPR017871">
    <property type="entry name" value="ABC_transporter-like_CS"/>
</dbReference>
<proteinExistence type="predicted"/>
<name>A0A090IVV2_9BACI</name>
<dbReference type="Pfam" id="PF00005">
    <property type="entry name" value="ABC_tran"/>
    <property type="match status" value="2"/>
</dbReference>
<dbReference type="CDD" id="cd03221">
    <property type="entry name" value="ABCF_EF-3"/>
    <property type="match status" value="2"/>
</dbReference>
<dbReference type="AlphaFoldDB" id="A0A090IVV2"/>
<dbReference type="PROSITE" id="PS00211">
    <property type="entry name" value="ABC_TRANSPORTER_1"/>
    <property type="match status" value="1"/>
</dbReference>
<keyword evidence="8" id="KW-1185">Reference proteome</keyword>
<dbReference type="InterPro" id="IPR037118">
    <property type="entry name" value="Val-tRNA_synth_C_sf"/>
</dbReference>
<dbReference type="InterPro" id="IPR051309">
    <property type="entry name" value="ABCF_ATPase"/>
</dbReference>
<evidence type="ECO:0000256" key="5">
    <source>
        <dbReference type="SAM" id="MobiDB-lite"/>
    </source>
</evidence>
<evidence type="ECO:0000256" key="4">
    <source>
        <dbReference type="SAM" id="Coils"/>
    </source>
</evidence>
<dbReference type="Gene3D" id="3.40.50.300">
    <property type="entry name" value="P-loop containing nucleotide triphosphate hydrolases"/>
    <property type="match status" value="2"/>
</dbReference>